<dbReference type="InterPro" id="IPR024747">
    <property type="entry name" value="Pyridox_Oxase-rel"/>
</dbReference>
<evidence type="ECO:0000313" key="2">
    <source>
        <dbReference type="Proteomes" id="UP001595814"/>
    </source>
</evidence>
<dbReference type="Gene3D" id="2.30.110.10">
    <property type="entry name" value="Electron Transport, Fmn-binding Protein, Chain A"/>
    <property type="match status" value="1"/>
</dbReference>
<evidence type="ECO:0000313" key="1">
    <source>
        <dbReference type="EMBL" id="MFC4097491.1"/>
    </source>
</evidence>
<name>A0ABV8JV47_9FLAO</name>
<sequence length="152" mass="17132">MIKNLNTDGCLKLLGENYIGRLGFVSGQSPCVIPITYFHDAEEKCIISYSFIGHKLESMRRFPAVSLQVDNIADVHHWQSVLIQGRFEELKGSTAKKYLHKFAQGVQKIIEDRKDGNPKSISDFSANITGKEAPVAYLIRINNISGKYRESK</sequence>
<organism evidence="1 2">
    <name type="scientific">Euzebyella saccharophila</name>
    <dbReference type="NCBI Taxonomy" id="679664"/>
    <lineage>
        <taxon>Bacteria</taxon>
        <taxon>Pseudomonadati</taxon>
        <taxon>Bacteroidota</taxon>
        <taxon>Flavobacteriia</taxon>
        <taxon>Flavobacteriales</taxon>
        <taxon>Flavobacteriaceae</taxon>
        <taxon>Euzebyella</taxon>
    </lineage>
</organism>
<dbReference type="SUPFAM" id="SSF50475">
    <property type="entry name" value="FMN-binding split barrel"/>
    <property type="match status" value="1"/>
</dbReference>
<dbReference type="RefSeq" id="WP_192463683.1">
    <property type="nucleotide sequence ID" value="NZ_JACYFJ010000011.1"/>
</dbReference>
<dbReference type="Pfam" id="PF12900">
    <property type="entry name" value="Pyridox_ox_2"/>
    <property type="match status" value="1"/>
</dbReference>
<comment type="caution">
    <text evidence="1">The sequence shown here is derived from an EMBL/GenBank/DDBJ whole genome shotgun (WGS) entry which is preliminary data.</text>
</comment>
<reference evidence="2" key="1">
    <citation type="journal article" date="2019" name="Int. J. Syst. Evol. Microbiol.">
        <title>The Global Catalogue of Microorganisms (GCM) 10K type strain sequencing project: providing services to taxonomists for standard genome sequencing and annotation.</title>
        <authorList>
            <consortium name="The Broad Institute Genomics Platform"/>
            <consortium name="The Broad Institute Genome Sequencing Center for Infectious Disease"/>
            <person name="Wu L."/>
            <person name="Ma J."/>
        </authorList>
    </citation>
    <scope>NUCLEOTIDE SEQUENCE [LARGE SCALE GENOMIC DNA]</scope>
    <source>
        <strain evidence="2">CECT 7477</strain>
    </source>
</reference>
<protein>
    <submittedName>
        <fullName evidence="1">Pyridoxamine 5'-phosphate oxidase family protein</fullName>
    </submittedName>
</protein>
<accession>A0ABV8JV47</accession>
<dbReference type="Proteomes" id="UP001595814">
    <property type="component" value="Unassembled WGS sequence"/>
</dbReference>
<proteinExistence type="predicted"/>
<gene>
    <name evidence="1" type="ORF">ACFOUT_16520</name>
</gene>
<dbReference type="InterPro" id="IPR012349">
    <property type="entry name" value="Split_barrel_FMN-bd"/>
</dbReference>
<dbReference type="EMBL" id="JBHSAW010000021">
    <property type="protein sequence ID" value="MFC4097491.1"/>
    <property type="molecule type" value="Genomic_DNA"/>
</dbReference>
<keyword evidence="2" id="KW-1185">Reference proteome</keyword>